<dbReference type="PROSITE" id="PS01081">
    <property type="entry name" value="HTH_TETR_1"/>
    <property type="match status" value="1"/>
</dbReference>
<dbReference type="InterPro" id="IPR009057">
    <property type="entry name" value="Homeodomain-like_sf"/>
</dbReference>
<proteinExistence type="predicted"/>
<accession>A0ABW0X5N0</accession>
<feature type="domain" description="HTH tetR-type" evidence="6">
    <location>
        <begin position="7"/>
        <end position="67"/>
    </location>
</feature>
<dbReference type="PROSITE" id="PS50977">
    <property type="entry name" value="HTH_TETR_2"/>
    <property type="match status" value="1"/>
</dbReference>
<dbReference type="Gene3D" id="1.10.357.10">
    <property type="entry name" value="Tetracycline Repressor, domain 2"/>
    <property type="match status" value="1"/>
</dbReference>
<evidence type="ECO:0000256" key="3">
    <source>
        <dbReference type="ARBA" id="ARBA00023163"/>
    </source>
</evidence>
<feature type="DNA-binding region" description="H-T-H motif" evidence="4">
    <location>
        <begin position="30"/>
        <end position="49"/>
    </location>
</feature>
<dbReference type="SUPFAM" id="SSF46689">
    <property type="entry name" value="Homeodomain-like"/>
    <property type="match status" value="1"/>
</dbReference>
<sequence>MRQERARQTRQALLQAAATEFDRHGYAGTSLARVSQTAGVTMGALTFHFPSKAALADAVRTQAAALTRAAVPETADGGGRCDESVGGLIDTLTQLLDEEPSVRAAARLSWEQPESAGNWHTAWSPGLRDRLARERSTAATDTTAHPDDTGPDRAGPDRADPDDADLDDADLETLMHCLVAGSAALRRGTAPMGDTGPATPEEIRQRLQRLWRRAVAGPATPGPAAPGAAR</sequence>
<evidence type="ECO:0000256" key="4">
    <source>
        <dbReference type="PROSITE-ProRule" id="PRU00335"/>
    </source>
</evidence>
<dbReference type="Pfam" id="PF00440">
    <property type="entry name" value="TetR_N"/>
    <property type="match status" value="1"/>
</dbReference>
<dbReference type="InterPro" id="IPR001647">
    <property type="entry name" value="HTH_TetR"/>
</dbReference>
<keyword evidence="3" id="KW-0804">Transcription</keyword>
<keyword evidence="8" id="KW-1185">Reference proteome</keyword>
<evidence type="ECO:0000259" key="6">
    <source>
        <dbReference type="PROSITE" id="PS50977"/>
    </source>
</evidence>
<dbReference type="PANTHER" id="PTHR30055:SF234">
    <property type="entry name" value="HTH-TYPE TRANSCRIPTIONAL REGULATOR BETI"/>
    <property type="match status" value="1"/>
</dbReference>
<keyword evidence="2 4" id="KW-0238">DNA-binding</keyword>
<dbReference type="EMBL" id="JBHSOF010000023">
    <property type="protein sequence ID" value="MFC5665090.1"/>
    <property type="molecule type" value="Genomic_DNA"/>
</dbReference>
<dbReference type="InterPro" id="IPR023772">
    <property type="entry name" value="DNA-bd_HTH_TetR-type_CS"/>
</dbReference>
<organism evidence="7 8">
    <name type="scientific">Kitasatospora misakiensis</name>
    <dbReference type="NCBI Taxonomy" id="67330"/>
    <lineage>
        <taxon>Bacteria</taxon>
        <taxon>Bacillati</taxon>
        <taxon>Actinomycetota</taxon>
        <taxon>Actinomycetes</taxon>
        <taxon>Kitasatosporales</taxon>
        <taxon>Streptomycetaceae</taxon>
        <taxon>Kitasatospora</taxon>
    </lineage>
</organism>
<feature type="compositionally biased region" description="Basic and acidic residues" evidence="5">
    <location>
        <begin position="144"/>
        <end position="161"/>
    </location>
</feature>
<evidence type="ECO:0000313" key="8">
    <source>
        <dbReference type="Proteomes" id="UP001595975"/>
    </source>
</evidence>
<gene>
    <name evidence="7" type="ORF">ACFP3U_19155</name>
</gene>
<name>A0ABW0X5N0_9ACTN</name>
<dbReference type="Proteomes" id="UP001595975">
    <property type="component" value="Unassembled WGS sequence"/>
</dbReference>
<reference evidence="8" key="1">
    <citation type="journal article" date="2019" name="Int. J. Syst. Evol. Microbiol.">
        <title>The Global Catalogue of Microorganisms (GCM) 10K type strain sequencing project: providing services to taxonomists for standard genome sequencing and annotation.</title>
        <authorList>
            <consortium name="The Broad Institute Genomics Platform"/>
            <consortium name="The Broad Institute Genome Sequencing Center for Infectious Disease"/>
            <person name="Wu L."/>
            <person name="Ma J."/>
        </authorList>
    </citation>
    <scope>NUCLEOTIDE SEQUENCE [LARGE SCALE GENOMIC DNA]</scope>
    <source>
        <strain evidence="8">CGMCC 4.1437</strain>
    </source>
</reference>
<comment type="caution">
    <text evidence="7">The sequence shown here is derived from an EMBL/GenBank/DDBJ whole genome shotgun (WGS) entry which is preliminary data.</text>
</comment>
<evidence type="ECO:0000256" key="5">
    <source>
        <dbReference type="SAM" id="MobiDB-lite"/>
    </source>
</evidence>
<evidence type="ECO:0000256" key="2">
    <source>
        <dbReference type="ARBA" id="ARBA00023125"/>
    </source>
</evidence>
<feature type="region of interest" description="Disordered" evidence="5">
    <location>
        <begin position="132"/>
        <end position="166"/>
    </location>
</feature>
<dbReference type="InterPro" id="IPR050109">
    <property type="entry name" value="HTH-type_TetR-like_transc_reg"/>
</dbReference>
<protein>
    <submittedName>
        <fullName evidence="7">TetR family transcriptional regulator</fullName>
    </submittedName>
</protein>
<dbReference type="PRINTS" id="PR00455">
    <property type="entry name" value="HTHTETR"/>
</dbReference>
<keyword evidence="1" id="KW-0805">Transcription regulation</keyword>
<evidence type="ECO:0000313" key="7">
    <source>
        <dbReference type="EMBL" id="MFC5665090.1"/>
    </source>
</evidence>
<evidence type="ECO:0000256" key="1">
    <source>
        <dbReference type="ARBA" id="ARBA00023015"/>
    </source>
</evidence>
<dbReference type="PANTHER" id="PTHR30055">
    <property type="entry name" value="HTH-TYPE TRANSCRIPTIONAL REGULATOR RUTR"/>
    <property type="match status" value="1"/>
</dbReference>
<dbReference type="RefSeq" id="WP_380226778.1">
    <property type="nucleotide sequence ID" value="NZ_JBHSOF010000023.1"/>
</dbReference>